<dbReference type="EMBL" id="CDMY01000539">
    <property type="protein sequence ID" value="CEM21252.1"/>
    <property type="molecule type" value="Genomic_DNA"/>
</dbReference>
<evidence type="ECO:0000313" key="1">
    <source>
        <dbReference type="EMBL" id="CEM21252.1"/>
    </source>
</evidence>
<proteinExistence type="predicted"/>
<name>A0A0G4G0U6_VITBC</name>
<reference evidence="1 2" key="1">
    <citation type="submission" date="2014-11" db="EMBL/GenBank/DDBJ databases">
        <authorList>
            <person name="Zhu J."/>
            <person name="Qi W."/>
            <person name="Song R."/>
        </authorList>
    </citation>
    <scope>NUCLEOTIDE SEQUENCE [LARGE SCALE GENOMIC DNA]</scope>
</reference>
<dbReference type="PhylomeDB" id="A0A0G4G0U6"/>
<protein>
    <submittedName>
        <fullName evidence="1">Uncharacterized protein</fullName>
    </submittedName>
</protein>
<dbReference type="InParanoid" id="A0A0G4G0U6"/>
<gene>
    <name evidence="1" type="ORF">Vbra_9575</name>
</gene>
<dbReference type="Proteomes" id="UP000041254">
    <property type="component" value="Unassembled WGS sequence"/>
</dbReference>
<dbReference type="AlphaFoldDB" id="A0A0G4G0U6"/>
<keyword evidence="2" id="KW-1185">Reference proteome</keyword>
<dbReference type="VEuPathDB" id="CryptoDB:Vbra_9575"/>
<organism evidence="1 2">
    <name type="scientific">Vitrella brassicaformis (strain CCMP3155)</name>
    <dbReference type="NCBI Taxonomy" id="1169540"/>
    <lineage>
        <taxon>Eukaryota</taxon>
        <taxon>Sar</taxon>
        <taxon>Alveolata</taxon>
        <taxon>Colpodellida</taxon>
        <taxon>Vitrellaceae</taxon>
        <taxon>Vitrella</taxon>
    </lineage>
</organism>
<accession>A0A0G4G0U6</accession>
<sequence>MASSSSSGHNTHPPHSLGDEALQLLSDEAIKQRIDRLLREQQIDGVLTYDHNTNTTQQQQQGGAGQQQLTQRGFLESLWWVLVKGGQWAGNKPILRLARSSGRLASLPLIITSADVQQVTADKDLYLSRPEAIRQYSLFSHRLGDNMQLTRNADGRDELGEWDVVVDTQQTVPARYRFDAADPPCQHYSVYKSGNRHGSFREMVINMLALPSSSHLVSYRTGTPPSVVCNRIGDLIRQQPPVWGCRTIDYKDYYDHHSYRLVILCGDREGDEFMAYIRMIRWRDEEA</sequence>
<evidence type="ECO:0000313" key="2">
    <source>
        <dbReference type="Proteomes" id="UP000041254"/>
    </source>
</evidence>